<dbReference type="InterPro" id="IPR050600">
    <property type="entry name" value="SETD3_SETD6_MTase"/>
</dbReference>
<dbReference type="Proteomes" id="UP000236544">
    <property type="component" value="Unassembled WGS sequence"/>
</dbReference>
<dbReference type="InterPro" id="IPR001214">
    <property type="entry name" value="SET_dom"/>
</dbReference>
<dbReference type="InterPro" id="IPR046341">
    <property type="entry name" value="SET_dom_sf"/>
</dbReference>
<protein>
    <submittedName>
        <fullName evidence="2">LAQU0S08e03840g1_1</fullName>
    </submittedName>
</protein>
<dbReference type="GO" id="GO:0016279">
    <property type="term" value="F:protein-lysine N-methyltransferase activity"/>
    <property type="evidence" value="ECO:0007669"/>
    <property type="project" value="TreeGrafter"/>
</dbReference>
<dbReference type="PANTHER" id="PTHR13271:SF147">
    <property type="entry name" value="PROTEIN-LYSINE N-METHYLTRANSFERASE EFM1-RELATED"/>
    <property type="match status" value="1"/>
</dbReference>
<dbReference type="EMBL" id="LN890539">
    <property type="protein sequence ID" value="CUS23178.1"/>
    <property type="molecule type" value="Genomic_DNA"/>
</dbReference>
<reference evidence="3" key="1">
    <citation type="submission" date="2015-10" db="EMBL/GenBank/DDBJ databases">
        <authorList>
            <person name="Devillers H."/>
        </authorList>
    </citation>
    <scope>NUCLEOTIDE SEQUENCE [LARGE SCALE GENOMIC DNA]</scope>
</reference>
<sequence length="587" mass="66678">MQAEKLKQLLEWGVNNGVKYPEEVEFVNVEGKGFACVAKSDITAAEFIIPDNLIIKSSLSSRLFGTSLNQTSWLKVLVAKLKFDKNATTVDDVDLKAKFAPYIDALPEEIDSPLVWNPSELDLLGNTNLRSSLRMKLDSIFKEWKSIMGTLEEHRNQVQADTIAIEETLEQDENYVYRNLTSKVFQECSEVEWWSFPAFLWSHLIFLSRAFPEYVINPSTDPSNVVLLPIIDLLNHDYRSKVEWNQRDGAFGVRKLEAVSEGEEILNNYGGKGNEELLSGYGFVLDENIFDTVALKIQLPSKTVSEITSATSLFLPTISDYTTSAFELSSNKEIKHKLPKTDSQYDDGILYLLSKENNDPLRWLLDLFSYLEKSPEESCSGLRVQLQGLQNLRNAIEMKLSSISLASTSDRQAASYDVKEYRAHAARVYKSGQVKTLKHAINELKRTEKEWTSQHKSDLLTVKRIMRLDPSFMDVELPLLLQTNTGSDVTLESYDALIVLWLSCKVAFNTCPKEAQWAMDSFKAYSNHCEHTKALSPEGQQLYRTLFPEGSAKLSQEQFINATGFLQHYSYTRLSNDEAILVRDVNL</sequence>
<proteinExistence type="predicted"/>
<dbReference type="Gene3D" id="3.90.1410.10">
    <property type="entry name" value="set domain protein methyltransferase, domain 1"/>
    <property type="match status" value="1"/>
</dbReference>
<dbReference type="GO" id="GO:0005634">
    <property type="term" value="C:nucleus"/>
    <property type="evidence" value="ECO:0007669"/>
    <property type="project" value="TreeGrafter"/>
</dbReference>
<evidence type="ECO:0000259" key="1">
    <source>
        <dbReference type="PROSITE" id="PS50280"/>
    </source>
</evidence>
<gene>
    <name evidence="2" type="ORF">LAQU0_S08e03840g</name>
</gene>
<feature type="domain" description="SET" evidence="1">
    <location>
        <begin position="22"/>
        <end position="270"/>
    </location>
</feature>
<dbReference type="PANTHER" id="PTHR13271">
    <property type="entry name" value="UNCHARACTERIZED PUTATIVE METHYLTRANSFERASE"/>
    <property type="match status" value="1"/>
</dbReference>
<organism evidence="2 3">
    <name type="scientific">Lachancea quebecensis</name>
    <dbReference type="NCBI Taxonomy" id="1654605"/>
    <lineage>
        <taxon>Eukaryota</taxon>
        <taxon>Fungi</taxon>
        <taxon>Dikarya</taxon>
        <taxon>Ascomycota</taxon>
        <taxon>Saccharomycotina</taxon>
        <taxon>Saccharomycetes</taxon>
        <taxon>Saccharomycetales</taxon>
        <taxon>Saccharomycetaceae</taxon>
        <taxon>Lachancea</taxon>
    </lineage>
</organism>
<dbReference type="AlphaFoldDB" id="A0A0P1KTL9"/>
<dbReference type="SUPFAM" id="SSF82199">
    <property type="entry name" value="SET domain"/>
    <property type="match status" value="1"/>
</dbReference>
<name>A0A0P1KTL9_9SACH</name>
<keyword evidence="3" id="KW-1185">Reference proteome</keyword>
<accession>A0A0P1KTL9</accession>
<dbReference type="OrthoDB" id="42889at2759"/>
<dbReference type="PROSITE" id="PS50280">
    <property type="entry name" value="SET"/>
    <property type="match status" value="1"/>
</dbReference>
<evidence type="ECO:0000313" key="2">
    <source>
        <dbReference type="EMBL" id="CUS23178.1"/>
    </source>
</evidence>
<evidence type="ECO:0000313" key="3">
    <source>
        <dbReference type="Proteomes" id="UP000236544"/>
    </source>
</evidence>
<dbReference type="Pfam" id="PF00856">
    <property type="entry name" value="SET"/>
    <property type="match status" value="1"/>
</dbReference>